<evidence type="ECO:0000256" key="4">
    <source>
        <dbReference type="ARBA" id="ARBA00022803"/>
    </source>
</evidence>
<dbReference type="Pfam" id="PF23914">
    <property type="entry name" value="TPR_CcmH_CycH"/>
    <property type="match status" value="1"/>
</dbReference>
<comment type="subcellular location">
    <subcellularLocation>
        <location evidence="1">Cell envelope</location>
    </subcellularLocation>
</comment>
<dbReference type="InterPro" id="IPR017560">
    <property type="entry name" value="Cyt_c_biogenesis_CcmI"/>
</dbReference>
<dbReference type="GO" id="GO:0005886">
    <property type="term" value="C:plasma membrane"/>
    <property type="evidence" value="ECO:0007669"/>
    <property type="project" value="TreeGrafter"/>
</dbReference>
<proteinExistence type="predicted"/>
<dbReference type="OrthoDB" id="9815847at2"/>
<organism evidence="7 8">
    <name type="scientific">Tropicimonas isoalkanivorans</name>
    <dbReference type="NCBI Taxonomy" id="441112"/>
    <lineage>
        <taxon>Bacteria</taxon>
        <taxon>Pseudomonadati</taxon>
        <taxon>Pseudomonadota</taxon>
        <taxon>Alphaproteobacteria</taxon>
        <taxon>Rhodobacterales</taxon>
        <taxon>Roseobacteraceae</taxon>
        <taxon>Tropicimonas</taxon>
    </lineage>
</organism>
<gene>
    <name evidence="7" type="ORF">SAMN04488094_101807</name>
</gene>
<evidence type="ECO:0000259" key="6">
    <source>
        <dbReference type="Pfam" id="PF23914"/>
    </source>
</evidence>
<reference evidence="7 8" key="1">
    <citation type="submission" date="2016-10" db="EMBL/GenBank/DDBJ databases">
        <authorList>
            <person name="de Groot N.N."/>
        </authorList>
    </citation>
    <scope>NUCLEOTIDE SEQUENCE [LARGE SCALE GENOMIC DNA]</scope>
    <source>
        <strain evidence="7 8">DSM 19548</strain>
    </source>
</reference>
<dbReference type="GO" id="GO:0017004">
    <property type="term" value="P:cytochrome complex assembly"/>
    <property type="evidence" value="ECO:0007669"/>
    <property type="project" value="UniProtKB-KW"/>
</dbReference>
<evidence type="ECO:0000313" key="8">
    <source>
        <dbReference type="Proteomes" id="UP000198728"/>
    </source>
</evidence>
<keyword evidence="4 5" id="KW-0802">TPR repeat</keyword>
<dbReference type="PANTHER" id="PTHR47870">
    <property type="entry name" value="CYTOCHROME C-TYPE BIOGENESIS PROTEIN CCMH"/>
    <property type="match status" value="1"/>
</dbReference>
<feature type="repeat" description="TPR" evidence="5">
    <location>
        <begin position="156"/>
        <end position="189"/>
    </location>
</feature>
<dbReference type="AlphaFoldDB" id="A0A1I1EI53"/>
<evidence type="ECO:0000256" key="1">
    <source>
        <dbReference type="ARBA" id="ARBA00004196"/>
    </source>
</evidence>
<keyword evidence="3" id="KW-0201">Cytochrome c-type biogenesis</keyword>
<evidence type="ECO:0000256" key="3">
    <source>
        <dbReference type="ARBA" id="ARBA00022748"/>
    </source>
</evidence>
<dbReference type="InterPro" id="IPR011990">
    <property type="entry name" value="TPR-like_helical_dom_sf"/>
</dbReference>
<dbReference type="STRING" id="441112.SAMN04488094_101807"/>
<keyword evidence="2" id="KW-0677">Repeat</keyword>
<feature type="domain" description="Cytochrome c-type biogenesis protein H TPR" evidence="6">
    <location>
        <begin position="150"/>
        <end position="258"/>
    </location>
</feature>
<dbReference type="RefSeq" id="WP_093359341.1">
    <property type="nucleotide sequence ID" value="NZ_FOLG01000001.1"/>
</dbReference>
<dbReference type="PROSITE" id="PS50005">
    <property type="entry name" value="TPR"/>
    <property type="match status" value="1"/>
</dbReference>
<dbReference type="EMBL" id="FOLG01000001">
    <property type="protein sequence ID" value="SFB86346.1"/>
    <property type="molecule type" value="Genomic_DNA"/>
</dbReference>
<protein>
    <submittedName>
        <fullName evidence="7">Cytochrome c-type biogenesis protein CcmH</fullName>
    </submittedName>
</protein>
<dbReference type="InterPro" id="IPR051263">
    <property type="entry name" value="C-type_cytochrome_biogenesis"/>
</dbReference>
<dbReference type="InterPro" id="IPR056413">
    <property type="entry name" value="TPR_CcmH_CycH"/>
</dbReference>
<sequence>MLFWSLIAATSLLAGLWLARPFLRGGHVDMDASDGAMSVYRDQIEELERDHAAGLISAEERDQARQEIERRALVAARRMDGGLSVSRRSPAIAASLAALAALTALGGYALTGVPTEPDRPLASRRAETLERMAAAGDVNSRIALLIDKTSANPTSFEDWWTLAQSYSAIGNHSASVDAYRKAVELSGDRPAVLSAYAEAMTLANGNKVPDAARLAFEQVLNRGPDVRARYYIALAKAQAQDFDAALEDWTALVRDSQPDAPWMPLVRRDIVNMVRFLNADVTEYLPDASPQEIASAGGALVPAESASQIADLERSLADDPHDYKGWIELATLRAGNGENEAAANALAEARSSYAGAPFVLQKIDEAARRLGLDLLPPAVEPAGPSQADIEAAADMSEGERDDMIEGMVAGLAAKLEDAPNNPDGWIMLVRSYAVMGQDEKARDAISRAEAHFADSTPVLERLRAEAATVLTE</sequence>
<evidence type="ECO:0000313" key="7">
    <source>
        <dbReference type="EMBL" id="SFB86346.1"/>
    </source>
</evidence>
<dbReference type="InterPro" id="IPR019734">
    <property type="entry name" value="TPR_rpt"/>
</dbReference>
<dbReference type="GO" id="GO:0030313">
    <property type="term" value="C:cell envelope"/>
    <property type="evidence" value="ECO:0007669"/>
    <property type="project" value="UniProtKB-SubCell"/>
</dbReference>
<keyword evidence="8" id="KW-1185">Reference proteome</keyword>
<dbReference type="SMART" id="SM00028">
    <property type="entry name" value="TPR"/>
    <property type="match status" value="3"/>
</dbReference>
<dbReference type="Proteomes" id="UP000198728">
    <property type="component" value="Unassembled WGS sequence"/>
</dbReference>
<dbReference type="Gene3D" id="1.25.40.10">
    <property type="entry name" value="Tetratricopeptide repeat domain"/>
    <property type="match status" value="2"/>
</dbReference>
<evidence type="ECO:0000256" key="5">
    <source>
        <dbReference type="PROSITE-ProRule" id="PRU00339"/>
    </source>
</evidence>
<evidence type="ECO:0000256" key="2">
    <source>
        <dbReference type="ARBA" id="ARBA00022737"/>
    </source>
</evidence>
<dbReference type="SUPFAM" id="SSF48452">
    <property type="entry name" value="TPR-like"/>
    <property type="match status" value="1"/>
</dbReference>
<name>A0A1I1EI53_9RHOB</name>
<dbReference type="PANTHER" id="PTHR47870:SF1">
    <property type="entry name" value="CYTOCHROME C-TYPE BIOGENESIS PROTEIN CCMH"/>
    <property type="match status" value="1"/>
</dbReference>
<accession>A0A1I1EI53</accession>
<dbReference type="NCBIfam" id="TIGR03142">
    <property type="entry name" value="cytochro_ccmI"/>
    <property type="match status" value="1"/>
</dbReference>